<dbReference type="EMBL" id="SEOQ01000315">
    <property type="protein sequence ID" value="TFY65710.1"/>
    <property type="molecule type" value="Genomic_DNA"/>
</dbReference>
<comment type="caution">
    <text evidence="10">The sequence shown here is derived from an EMBL/GenBank/DDBJ whole genome shotgun (WGS) entry which is preliminary data.</text>
</comment>
<dbReference type="STRING" id="205917.A0A4Y9YVE8"/>
<dbReference type="OrthoDB" id="20828at2759"/>
<dbReference type="Proteomes" id="UP000298327">
    <property type="component" value="Unassembled WGS sequence"/>
</dbReference>
<dbReference type="SMART" id="SM01281">
    <property type="entry name" value="Med12"/>
    <property type="match status" value="1"/>
</dbReference>
<evidence type="ECO:0000313" key="11">
    <source>
        <dbReference type="Proteomes" id="UP000298327"/>
    </source>
</evidence>
<evidence type="ECO:0000313" key="10">
    <source>
        <dbReference type="EMBL" id="TFY65710.1"/>
    </source>
</evidence>
<evidence type="ECO:0000256" key="8">
    <source>
        <dbReference type="SAM" id="MobiDB-lite"/>
    </source>
</evidence>
<dbReference type="PANTHER" id="PTHR46567">
    <property type="entry name" value="MEDIATOR OF RNA POLYMERASE II TRANSCRIPTION SUBUNIT 12"/>
    <property type="match status" value="1"/>
</dbReference>
<name>A0A4Y9YVE8_9AGAM</name>
<evidence type="ECO:0000256" key="1">
    <source>
        <dbReference type="ARBA" id="ARBA00004123"/>
    </source>
</evidence>
<protein>
    <recommendedName>
        <fullName evidence="3">Mediator of RNA polymerase II transcription subunit 12</fullName>
    </recommendedName>
    <alternativeName>
        <fullName evidence="7">Mediator complex subunit 12</fullName>
    </alternativeName>
</protein>
<dbReference type="GO" id="GO:0006357">
    <property type="term" value="P:regulation of transcription by RNA polymerase II"/>
    <property type="evidence" value="ECO:0007669"/>
    <property type="project" value="InterPro"/>
</dbReference>
<keyword evidence="11" id="KW-1185">Reference proteome</keyword>
<reference evidence="10 11" key="1">
    <citation type="submission" date="2019-02" db="EMBL/GenBank/DDBJ databases">
        <title>Genome sequencing of the rare red list fungi Dentipellis fragilis.</title>
        <authorList>
            <person name="Buettner E."/>
            <person name="Kellner H."/>
        </authorList>
    </citation>
    <scope>NUCLEOTIDE SEQUENCE [LARGE SCALE GENOMIC DNA]</scope>
    <source>
        <strain evidence="10 11">DSM 105465</strain>
    </source>
</reference>
<evidence type="ECO:0000256" key="4">
    <source>
        <dbReference type="ARBA" id="ARBA00023015"/>
    </source>
</evidence>
<feature type="compositionally biased region" description="Low complexity" evidence="8">
    <location>
        <begin position="1527"/>
        <end position="1562"/>
    </location>
</feature>
<dbReference type="InterPro" id="IPR019035">
    <property type="entry name" value="Mediator_Med12"/>
</dbReference>
<keyword evidence="4" id="KW-0805">Transcription regulation</keyword>
<sequence length="1626" mass="181648">MRDKSDGIPLSTEGSRPPDWLPEAHASADLGYIGYFPPRPGQDEDILTEGSVKNGLTLPSSVSAETWSAQESVKKVLAAGNAMSDLEDLMNQVFARRADAVPTIPTSTFRMPSRATLSEAKRQAWFTDLANSEVPLHKLGKSVPHGAKGLELLELLHSNNVAIPRALWYVRVLGANEMTGLRNKPGYDPTQYSVEWANVITAYLRKQLGEINLPSAPRPGLNIKSTFRRILSDTKTREQWISRFSYCVSLLRSFYSEGLVDNRTFLSWLVLQMGTCNLAQACFLGRLSDEYLEGILTCRALAHPFAEACVLKMTEIQASDVSHLPNLEYMMKMFLRRICLVLPDALLSPRMWSKHSSLLRVMLAYDCEEGSSEVCKHYVQQLNDNFMDIANRNDAMLFRNLPPRVLARLSEAVHLNSISINTDFEVFYFFDPQWTDAQLSSKVDRLLTWSVTPLQYGDHRPYAAVTLLRKWCDRAEDRATRRDYTSPTELLQDLLFDWLDTRPVAGEAQNLEAVALLFGWLVKSELFSYALYVQRLIARCEPGLQSSDEGGSRHRNFLRWIPLYKSNAATINQRKVTLHGVRARETPEDANEREMRREVRTLLPELFSDSIDAIPLVHPMPLSFYNCATLTSAPRYERVRTVRQWLLPLLTKNLPSRLNNTLLSPYAAGTYSTAVAIMAQLKCHGSILDLSLKMLDHKLPPDFLTVVLETFRLFHEIWASMNVMKSITEALYRNQQLYKMSGSQAQDLRKLVLKFDNGRYLDAAARKHVESEVTAYAQALCPADSNPEVVPTHLQEILLLPNDPRPDAASSLANNLWYRYRAASDWAWRVWDNTFASLRIQPQVPSDIVASRARALCYADFLLHIDKHLPNGLDEHVFRWLTGPGLAELIAIDADAWNSVTTALIHLAAQGALSTTTILEGLVYPLWRLSLQAVTGVTGQTIQQPPEVYLRAAHDHFARLLLHDRGSEEGVPPITLIDYQRIRTHRLAVFQEPHLSQLVANIPTLVFLEHSHHIPEDLRQLSATLRHAICEVTDFRQGIYRDLTAVRQAFERCLQYDTLDETLVEPIMDALRLILNVARTDSASLGSCEWLDTSALLSPWKLAATTIEVQFALKQMGERLALGTPHTHGNTKVDKLIAQFLHHHMSTEEADFVAEMARGVGPTIVSKFVNMGLWNIAGVLNGAPSPLGRQGLREILDVASEQLRLLAHVVEPDREDQLQPPCIDASTQDEFFVAITNKMGAFEVLVSPQGSTNSDIPPEEATKGAILMARLLQFNLGFQGVWTPKVREQSSRLCGSIFRLALAHAAGDFLDPVAFPLFLDTFCYLLDEITADTKLGVTDIFRNYPQLNLRDLPPDMPAEYRQQLRALLPYSSPNESTMDLAYAFSDANGQTVIGAPVTNRPWEWAENLGDVAVPDPKEDAQPEDRHRGSPPTVKNSASLPLELFTARATGDPLASVMAQDDPRTEATVRSFHDSLSSDTVFARDWRETRTNLNSEVVIGASHMRSEEDDEVGALPSFPSHEQKVSRRPSPTSSIRSRGSARMSAGSSSRRPSPAQAAFSRASGSTAGDAIDVEMIGTSSTTSRRSSKRKASVSTGSDDIEIIEGPVPAPAKKPKAKPAAKPRSKRR</sequence>
<feature type="region of interest" description="Disordered" evidence="8">
    <location>
        <begin position="1"/>
        <end position="23"/>
    </location>
</feature>
<feature type="compositionally biased region" description="Basic and acidic residues" evidence="8">
    <location>
        <begin position="1415"/>
        <end position="1427"/>
    </location>
</feature>
<comment type="subcellular location">
    <subcellularLocation>
        <location evidence="1">Nucleus</location>
    </subcellularLocation>
</comment>
<keyword evidence="6" id="KW-0539">Nucleus</keyword>
<dbReference type="GO" id="GO:0003712">
    <property type="term" value="F:transcription coregulator activity"/>
    <property type="evidence" value="ECO:0007669"/>
    <property type="project" value="InterPro"/>
</dbReference>
<evidence type="ECO:0000256" key="6">
    <source>
        <dbReference type="ARBA" id="ARBA00023242"/>
    </source>
</evidence>
<proteinExistence type="inferred from homology"/>
<feature type="compositionally biased region" description="Basic residues" evidence="8">
    <location>
        <begin position="1611"/>
        <end position="1626"/>
    </location>
</feature>
<dbReference type="Pfam" id="PF09497">
    <property type="entry name" value="Med12"/>
    <property type="match status" value="1"/>
</dbReference>
<dbReference type="GO" id="GO:0016592">
    <property type="term" value="C:mediator complex"/>
    <property type="evidence" value="ECO:0007669"/>
    <property type="project" value="InterPro"/>
</dbReference>
<evidence type="ECO:0000256" key="3">
    <source>
        <dbReference type="ARBA" id="ARBA00019622"/>
    </source>
</evidence>
<gene>
    <name evidence="10" type="ORF">EVG20_g5379</name>
</gene>
<keyword evidence="5" id="KW-0804">Transcription</keyword>
<accession>A0A4Y9YVE8</accession>
<evidence type="ECO:0000259" key="9">
    <source>
        <dbReference type="SMART" id="SM01281"/>
    </source>
</evidence>
<feature type="region of interest" description="Disordered" evidence="8">
    <location>
        <begin position="1411"/>
        <end position="1439"/>
    </location>
</feature>
<evidence type="ECO:0000256" key="5">
    <source>
        <dbReference type="ARBA" id="ARBA00023163"/>
    </source>
</evidence>
<feature type="domain" description="Mediator complex subunit Med12" evidence="9">
    <location>
        <begin position="108"/>
        <end position="171"/>
    </location>
</feature>
<evidence type="ECO:0000256" key="7">
    <source>
        <dbReference type="ARBA" id="ARBA00032010"/>
    </source>
</evidence>
<organism evidence="10 11">
    <name type="scientific">Dentipellis fragilis</name>
    <dbReference type="NCBI Taxonomy" id="205917"/>
    <lineage>
        <taxon>Eukaryota</taxon>
        <taxon>Fungi</taxon>
        <taxon>Dikarya</taxon>
        <taxon>Basidiomycota</taxon>
        <taxon>Agaricomycotina</taxon>
        <taxon>Agaricomycetes</taxon>
        <taxon>Russulales</taxon>
        <taxon>Hericiaceae</taxon>
        <taxon>Dentipellis</taxon>
    </lineage>
</organism>
<comment type="similarity">
    <text evidence="2">Belongs to the Mediator complex subunit 12 family.</text>
</comment>
<feature type="region of interest" description="Disordered" evidence="8">
    <location>
        <begin position="1500"/>
        <end position="1626"/>
    </location>
</feature>
<dbReference type="PANTHER" id="PTHR46567:SF1">
    <property type="entry name" value="MEDIATOR OF RNA POLYMERASE II TRANSCRIPTION SUBUNIT 12"/>
    <property type="match status" value="1"/>
</dbReference>
<evidence type="ECO:0000256" key="2">
    <source>
        <dbReference type="ARBA" id="ARBA00010289"/>
    </source>
</evidence>